<dbReference type="EMBL" id="AZHC01000026">
    <property type="protein sequence ID" value="OAA38318.1"/>
    <property type="molecule type" value="Genomic_DNA"/>
</dbReference>
<dbReference type="OMA" id="NKVPWLA"/>
<accession>A0A162J1X1</accession>
<dbReference type="STRING" id="1081105.A0A162J1X1"/>
<evidence type="ECO:0000313" key="3">
    <source>
        <dbReference type="Proteomes" id="UP000243498"/>
    </source>
</evidence>
<feature type="region of interest" description="Disordered" evidence="1">
    <location>
        <begin position="867"/>
        <end position="942"/>
    </location>
</feature>
<name>A0A162J1X1_METRR</name>
<dbReference type="AlphaFoldDB" id="A0A162J1X1"/>
<evidence type="ECO:0000313" key="2">
    <source>
        <dbReference type="EMBL" id="OAA38318.1"/>
    </source>
</evidence>
<dbReference type="OrthoDB" id="3029913at2759"/>
<dbReference type="Proteomes" id="UP000243498">
    <property type="component" value="Unassembled WGS sequence"/>
</dbReference>
<feature type="compositionally biased region" description="Basic and acidic residues" evidence="1">
    <location>
        <begin position="907"/>
        <end position="916"/>
    </location>
</feature>
<sequence>MAIFTRGKSKAINSPRYLTLRHARKSAASHKAAQNVLSARAAPQETNLNPGEEKLNSYWAPGLEAGEVHHIVATQIVQAPTADTDDKPLRLISKQDFYVDAPQFSLPAGSVYSVYPPHGYSDDHRILPHVVLSDPHLPWERLGSPASEKDGNQNQRNKVPWLALFTFTNDELKLATGALGSKDFKQTDTLAVNMTVRELRAIPNVANPITDDMGPDVDDATGDFIFVKPELFKNLFSCFDQQNQRQDSGGPETTRYQYLSHVREINTTGMAVAGVEETGIFSMVIGSRSGPLDNNAPVSVFVHLVSIEGVEDMKAFPTKDFVALCSLHSWTYTVMPPGMLNIHEAFDNIGKTIDVLRPSASITGPLTNGGNVQKRIAARMQDGYSLTRYRTQTGEQTVALYRGPLTPTLVQPSDAIATACSNSGQDLQIMDREVGIMDISYSTAWNLGRTLALANQAFAAALFRLRMTIHARTMKKLKISAVRSASGQESYRSRTDVLNGLQDTVNHLNNIHAGASGDITSPSFQAGPPQKRWYRPRLSQSQIPPLGYNAGAIKDDYLEEATNIALGLGQATDGSVYDETNTPISTDWMIVLAFVLDRMFLSGVPAHYLISDPSHLPTESLRFFYIDPGWVDAMVDGSLSLANHSGEDRDRAAIKAAINAYLTSHPEHQPDYTPQIPRYGFYLRSDLVSMFPDLRVEINSASTIGQAPLLRHEIVADGVMMGLVDRQPGLPEFKSLTFTQPPHQQRFAVGWMLSKVEVDIEVRKQYTISVAPGQRQTDALTPGIAMKPTDTNNWFIWSTDAASGADDVRLLRLPYFAQQQLALLRAWSDEEASKGQERPFDDDTANSALLAMQLTDPIYSLTVNLEGSQSTPAPTAPLAAVTGAQGPKKPLTLTSTAPSTITPLTKPSKDNKKKGSNDGIAATRTAVRSSPMASHLTRHEDYKVERHVQKDNLSPHVRAIPQSSSSQTLSPSPAALVVEDADDSFDPANPPKYNCMVYSMNNEDNQIDTSGDNRRQDLIFSIHVQNNQNSDYQLLELDIRIALGPVDPNNHLLLANYDGPGPRMLGNLRFNVLPQMDKRAGIDYLVLRLLPRSVSRLIDISKVQDLSFLLSLAQVNKFPRESSRDSAVTMLTLQTEAIYRVHPRDMTLSDSFDVVLLNTGVEPQTG</sequence>
<feature type="compositionally biased region" description="Low complexity" evidence="1">
    <location>
        <begin position="871"/>
        <end position="884"/>
    </location>
</feature>
<comment type="caution">
    <text evidence="2">The sequence shown here is derived from an EMBL/GenBank/DDBJ whole genome shotgun (WGS) entry which is preliminary data.</text>
</comment>
<keyword evidence="3" id="KW-1185">Reference proteome</keyword>
<evidence type="ECO:0000256" key="1">
    <source>
        <dbReference type="SAM" id="MobiDB-lite"/>
    </source>
</evidence>
<reference evidence="2 3" key="1">
    <citation type="journal article" date="2016" name="Genome Biol. Evol.">
        <title>Divergent and convergent evolution of fungal pathogenicity.</title>
        <authorList>
            <person name="Shang Y."/>
            <person name="Xiao G."/>
            <person name="Zheng P."/>
            <person name="Cen K."/>
            <person name="Zhan S."/>
            <person name="Wang C."/>
        </authorList>
    </citation>
    <scope>NUCLEOTIDE SEQUENCE [LARGE SCALE GENOMIC DNA]</scope>
    <source>
        <strain evidence="2 3">RCEF 4871</strain>
    </source>
</reference>
<feature type="compositionally biased region" description="Polar residues" evidence="1">
    <location>
        <begin position="892"/>
        <end position="905"/>
    </location>
</feature>
<protein>
    <submittedName>
        <fullName evidence="2">Uncharacterized protein</fullName>
    </submittedName>
</protein>
<gene>
    <name evidence="2" type="ORF">NOR_06708</name>
</gene>
<proteinExistence type="predicted"/>
<organism evidence="2 3">
    <name type="scientific">Metarhizium rileyi (strain RCEF 4871)</name>
    <name type="common">Nomuraea rileyi</name>
    <dbReference type="NCBI Taxonomy" id="1649241"/>
    <lineage>
        <taxon>Eukaryota</taxon>
        <taxon>Fungi</taxon>
        <taxon>Dikarya</taxon>
        <taxon>Ascomycota</taxon>
        <taxon>Pezizomycotina</taxon>
        <taxon>Sordariomycetes</taxon>
        <taxon>Hypocreomycetidae</taxon>
        <taxon>Hypocreales</taxon>
        <taxon>Clavicipitaceae</taxon>
        <taxon>Metarhizium</taxon>
    </lineage>
</organism>